<evidence type="ECO:0000313" key="6">
    <source>
        <dbReference type="Proteomes" id="UP000323046"/>
    </source>
</evidence>
<evidence type="ECO:0000313" key="5">
    <source>
        <dbReference type="EMBL" id="QES29478.1"/>
    </source>
</evidence>
<dbReference type="EMBL" id="CP029193">
    <property type="protein sequence ID" value="QES29478.1"/>
    <property type="molecule type" value="Genomic_DNA"/>
</dbReference>
<dbReference type="InterPro" id="IPR018060">
    <property type="entry name" value="HTH_AraC"/>
</dbReference>
<dbReference type="InterPro" id="IPR050204">
    <property type="entry name" value="AraC_XylS_family_regulators"/>
</dbReference>
<name>A0A5P2BIB4_STRVZ</name>
<dbReference type="Proteomes" id="UP000323046">
    <property type="component" value="Chromosome"/>
</dbReference>
<dbReference type="Pfam" id="PF14525">
    <property type="entry name" value="AraC_binding_2"/>
    <property type="match status" value="1"/>
</dbReference>
<dbReference type="PROSITE" id="PS01124">
    <property type="entry name" value="HTH_ARAC_FAMILY_2"/>
    <property type="match status" value="1"/>
</dbReference>
<dbReference type="SMART" id="SM00342">
    <property type="entry name" value="HTH_ARAC"/>
    <property type="match status" value="1"/>
</dbReference>
<evidence type="ECO:0000256" key="3">
    <source>
        <dbReference type="ARBA" id="ARBA00023163"/>
    </source>
</evidence>
<protein>
    <submittedName>
        <fullName evidence="5">AraC family transcriptional regulator</fullName>
    </submittedName>
</protein>
<dbReference type="SUPFAM" id="SSF46689">
    <property type="entry name" value="Homeodomain-like"/>
    <property type="match status" value="1"/>
</dbReference>
<organism evidence="5 6">
    <name type="scientific">Streptomyces venezuelae</name>
    <dbReference type="NCBI Taxonomy" id="54571"/>
    <lineage>
        <taxon>Bacteria</taxon>
        <taxon>Bacillati</taxon>
        <taxon>Actinomycetota</taxon>
        <taxon>Actinomycetes</taxon>
        <taxon>Kitasatosporales</taxon>
        <taxon>Streptomycetaceae</taxon>
        <taxon>Streptomyces</taxon>
    </lineage>
</organism>
<keyword evidence="2" id="KW-0238">DNA-binding</keyword>
<dbReference type="OrthoDB" id="9799345at2"/>
<reference evidence="5 6" key="1">
    <citation type="submission" date="2018-05" db="EMBL/GenBank/DDBJ databases">
        <title>Streptomyces venezuelae.</title>
        <authorList>
            <person name="Kim W."/>
            <person name="Lee N."/>
            <person name="Cho B.-K."/>
        </authorList>
    </citation>
    <scope>NUCLEOTIDE SEQUENCE [LARGE SCALE GENOMIC DNA]</scope>
    <source>
        <strain evidence="5 6">ATCC 14583</strain>
    </source>
</reference>
<proteinExistence type="predicted"/>
<dbReference type="PANTHER" id="PTHR46796:SF6">
    <property type="entry name" value="ARAC SUBFAMILY"/>
    <property type="match status" value="1"/>
</dbReference>
<keyword evidence="1" id="KW-0805">Transcription regulation</keyword>
<dbReference type="InterPro" id="IPR009057">
    <property type="entry name" value="Homeodomain-like_sf"/>
</dbReference>
<dbReference type="InterPro" id="IPR035418">
    <property type="entry name" value="AraC-bd_2"/>
</dbReference>
<dbReference type="Pfam" id="PF12833">
    <property type="entry name" value="HTH_18"/>
    <property type="match status" value="1"/>
</dbReference>
<dbReference type="Gene3D" id="1.10.10.60">
    <property type="entry name" value="Homeodomain-like"/>
    <property type="match status" value="1"/>
</dbReference>
<evidence type="ECO:0000256" key="2">
    <source>
        <dbReference type="ARBA" id="ARBA00023125"/>
    </source>
</evidence>
<keyword evidence="3" id="KW-0804">Transcription</keyword>
<evidence type="ECO:0000259" key="4">
    <source>
        <dbReference type="PROSITE" id="PS01124"/>
    </source>
</evidence>
<gene>
    <name evidence="5" type="ORF">DEJ47_26260</name>
</gene>
<dbReference type="GO" id="GO:0003700">
    <property type="term" value="F:DNA-binding transcription factor activity"/>
    <property type="evidence" value="ECO:0007669"/>
    <property type="project" value="InterPro"/>
</dbReference>
<dbReference type="AlphaFoldDB" id="A0A5P2BIB4"/>
<feature type="domain" description="HTH araC/xylS-type" evidence="4">
    <location>
        <begin position="223"/>
        <end position="324"/>
    </location>
</feature>
<sequence>MIRACLSSDGVPPEERFDWWFGLKSASPIATTLRSDCTDDFPVAVDHVDLGAATLTTMAYPSAEVRRTARHIRRGDPRSLQVSLTLQGLSGFEQGGRNVQFGAGNFLLYESSSPFEGWMRRLDESGAPTRSIVATLPMHLLPFPADRLPDLVSRPLSGRDGFGALLSHFMCQVVGDPGQFGDTGAAADRLTHTLVDLVGHLAAQHLDSDLSLPAESRTRALLLQVQSHVRRHLRDPGLNPDSIAAAHHISTRYLHRLFQEQGVTVSAWIRQLRLERCRRALANPALATVPVGAIAARWGFTRPAVFTRAFRAAYGLTPSEVRARALLSDGSALAVNKSAPLVNDAE</sequence>
<accession>A0A5P2BIB4</accession>
<keyword evidence="6" id="KW-1185">Reference proteome</keyword>
<dbReference type="PANTHER" id="PTHR46796">
    <property type="entry name" value="HTH-TYPE TRANSCRIPTIONAL ACTIVATOR RHAS-RELATED"/>
    <property type="match status" value="1"/>
</dbReference>
<evidence type="ECO:0000256" key="1">
    <source>
        <dbReference type="ARBA" id="ARBA00023015"/>
    </source>
</evidence>
<dbReference type="GO" id="GO:0043565">
    <property type="term" value="F:sequence-specific DNA binding"/>
    <property type="evidence" value="ECO:0007669"/>
    <property type="project" value="InterPro"/>
</dbReference>